<dbReference type="GO" id="GO:0003723">
    <property type="term" value="F:RNA binding"/>
    <property type="evidence" value="ECO:0007669"/>
    <property type="project" value="UniProtKB-KW"/>
</dbReference>
<organism evidence="3 4">
    <name type="scientific">Lolium multiflorum</name>
    <name type="common">Italian ryegrass</name>
    <name type="synonym">Lolium perenne subsp. multiflorum</name>
    <dbReference type="NCBI Taxonomy" id="4521"/>
    <lineage>
        <taxon>Eukaryota</taxon>
        <taxon>Viridiplantae</taxon>
        <taxon>Streptophyta</taxon>
        <taxon>Embryophyta</taxon>
        <taxon>Tracheophyta</taxon>
        <taxon>Spermatophyta</taxon>
        <taxon>Magnoliopsida</taxon>
        <taxon>Liliopsida</taxon>
        <taxon>Poales</taxon>
        <taxon>Poaceae</taxon>
        <taxon>BOP clade</taxon>
        <taxon>Pooideae</taxon>
        <taxon>Poodae</taxon>
        <taxon>Poeae</taxon>
        <taxon>Poeae Chloroplast Group 2 (Poeae type)</taxon>
        <taxon>Loliodinae</taxon>
        <taxon>Loliinae</taxon>
        <taxon>Lolium</taxon>
    </lineage>
</organism>
<name>A0AAD8U7D9_LOLMU</name>
<dbReference type="Gene3D" id="3.40.50.300">
    <property type="entry name" value="P-loop containing nucleotide triphosphate hydrolases"/>
    <property type="match status" value="1"/>
</dbReference>
<evidence type="ECO:0000313" key="3">
    <source>
        <dbReference type="EMBL" id="KAK1698369.1"/>
    </source>
</evidence>
<dbReference type="PROSITE" id="PS51194">
    <property type="entry name" value="HELICASE_CTER"/>
    <property type="match status" value="1"/>
</dbReference>
<protein>
    <recommendedName>
        <fullName evidence="2">Helicase C-terminal domain-containing protein</fullName>
    </recommendedName>
</protein>
<reference evidence="3" key="1">
    <citation type="submission" date="2023-07" db="EMBL/GenBank/DDBJ databases">
        <title>A chromosome-level genome assembly of Lolium multiflorum.</title>
        <authorList>
            <person name="Chen Y."/>
            <person name="Copetti D."/>
            <person name="Kolliker R."/>
            <person name="Studer B."/>
        </authorList>
    </citation>
    <scope>NUCLEOTIDE SEQUENCE</scope>
    <source>
        <strain evidence="3">02402/16</strain>
        <tissue evidence="3">Leaf</tissue>
    </source>
</reference>
<feature type="domain" description="Helicase C-terminal" evidence="2">
    <location>
        <begin position="16"/>
        <end position="159"/>
    </location>
</feature>
<dbReference type="CDD" id="cd18787">
    <property type="entry name" value="SF2_C_DEAD"/>
    <property type="match status" value="1"/>
</dbReference>
<sequence length="159" mass="17296">MAGTLIYCDVQKEEWKLDTLGDLCESSPVAQCAVFVNTGGKVDWLADKMRGVGHAVSTMHEGMDQNSRDVAMAEFRAGASSVLVASDQLAPGGNDDQQVVSIVVNYDLPTRPENYLHRVGHSGRPVNFVTTQDVRILSDIQTLPNVVVQEFTSNVADLF</sequence>
<comment type="caution">
    <text evidence="3">The sequence shown here is derived from an EMBL/GenBank/DDBJ whole genome shotgun (WGS) entry which is preliminary data.</text>
</comment>
<keyword evidence="4" id="KW-1185">Reference proteome</keyword>
<dbReference type="Proteomes" id="UP001231189">
    <property type="component" value="Unassembled WGS sequence"/>
</dbReference>
<keyword evidence="1" id="KW-0694">RNA-binding</keyword>
<dbReference type="PANTHER" id="PTHR47958">
    <property type="entry name" value="ATP-DEPENDENT RNA HELICASE DBP3"/>
    <property type="match status" value="1"/>
</dbReference>
<dbReference type="InterPro" id="IPR001650">
    <property type="entry name" value="Helicase_C-like"/>
</dbReference>
<evidence type="ECO:0000259" key="2">
    <source>
        <dbReference type="PROSITE" id="PS51194"/>
    </source>
</evidence>
<evidence type="ECO:0000256" key="1">
    <source>
        <dbReference type="ARBA" id="ARBA00022884"/>
    </source>
</evidence>
<accession>A0AAD8U7D9</accession>
<dbReference type="Pfam" id="PF00271">
    <property type="entry name" value="Helicase_C"/>
    <property type="match status" value="1"/>
</dbReference>
<dbReference type="EMBL" id="JAUUTY010000001">
    <property type="protein sequence ID" value="KAK1698369.1"/>
    <property type="molecule type" value="Genomic_DNA"/>
</dbReference>
<dbReference type="SMART" id="SM00490">
    <property type="entry name" value="HELICc"/>
    <property type="match status" value="1"/>
</dbReference>
<gene>
    <name evidence="3" type="ORF">QYE76_015066</name>
</gene>
<dbReference type="InterPro" id="IPR027417">
    <property type="entry name" value="P-loop_NTPase"/>
</dbReference>
<evidence type="ECO:0000313" key="4">
    <source>
        <dbReference type="Proteomes" id="UP001231189"/>
    </source>
</evidence>
<dbReference type="AlphaFoldDB" id="A0AAD8U7D9"/>
<dbReference type="SUPFAM" id="SSF52540">
    <property type="entry name" value="P-loop containing nucleoside triphosphate hydrolases"/>
    <property type="match status" value="1"/>
</dbReference>
<proteinExistence type="predicted"/>